<protein>
    <recommendedName>
        <fullName evidence="4">DUF1279 domain-containing protein</fullName>
    </recommendedName>
</protein>
<comment type="caution">
    <text evidence="2">The sequence shown here is derived from an EMBL/GenBank/DDBJ whole genome shotgun (WGS) entry which is preliminary data.</text>
</comment>
<dbReference type="Proteomes" id="UP001211065">
    <property type="component" value="Unassembled WGS sequence"/>
</dbReference>
<dbReference type="AlphaFoldDB" id="A0AAD5U3B4"/>
<sequence>MNFRLTRSLLKTTDLNVKNKSIAMYSNKASLEAAAETLHQQQIKVQNQKESEKKTKRSLKELVLKYGATAVAVYIVLSSIAFVALLVVVKMQQLTPVEIENFVVKMLSYLPSFGNEGEQEEEKKGSYILHFFEGYNISESQAQKITDVAVAVVLTE</sequence>
<keyword evidence="1" id="KW-1133">Transmembrane helix</keyword>
<keyword evidence="1" id="KW-0472">Membrane</keyword>
<organism evidence="2 3">
    <name type="scientific">Clydaea vesicula</name>
    <dbReference type="NCBI Taxonomy" id="447962"/>
    <lineage>
        <taxon>Eukaryota</taxon>
        <taxon>Fungi</taxon>
        <taxon>Fungi incertae sedis</taxon>
        <taxon>Chytridiomycota</taxon>
        <taxon>Chytridiomycota incertae sedis</taxon>
        <taxon>Chytridiomycetes</taxon>
        <taxon>Lobulomycetales</taxon>
        <taxon>Lobulomycetaceae</taxon>
        <taxon>Clydaea</taxon>
    </lineage>
</organism>
<evidence type="ECO:0008006" key="4">
    <source>
        <dbReference type="Google" id="ProtNLM"/>
    </source>
</evidence>
<feature type="transmembrane region" description="Helical" evidence="1">
    <location>
        <begin position="63"/>
        <end position="89"/>
    </location>
</feature>
<evidence type="ECO:0000313" key="3">
    <source>
        <dbReference type="Proteomes" id="UP001211065"/>
    </source>
</evidence>
<name>A0AAD5U3B4_9FUNG</name>
<evidence type="ECO:0000313" key="2">
    <source>
        <dbReference type="EMBL" id="KAJ3221451.1"/>
    </source>
</evidence>
<accession>A0AAD5U3B4</accession>
<proteinExistence type="predicted"/>
<keyword evidence="1" id="KW-0812">Transmembrane</keyword>
<reference evidence="2" key="1">
    <citation type="submission" date="2020-05" db="EMBL/GenBank/DDBJ databases">
        <title>Phylogenomic resolution of chytrid fungi.</title>
        <authorList>
            <person name="Stajich J.E."/>
            <person name="Amses K."/>
            <person name="Simmons R."/>
            <person name="Seto K."/>
            <person name="Myers J."/>
            <person name="Bonds A."/>
            <person name="Quandt C.A."/>
            <person name="Barry K."/>
            <person name="Liu P."/>
            <person name="Grigoriev I."/>
            <person name="Longcore J.E."/>
            <person name="James T.Y."/>
        </authorList>
    </citation>
    <scope>NUCLEOTIDE SEQUENCE</scope>
    <source>
        <strain evidence="2">JEL0476</strain>
    </source>
</reference>
<evidence type="ECO:0000256" key="1">
    <source>
        <dbReference type="SAM" id="Phobius"/>
    </source>
</evidence>
<dbReference type="EMBL" id="JADGJW010000229">
    <property type="protein sequence ID" value="KAJ3221451.1"/>
    <property type="molecule type" value="Genomic_DNA"/>
</dbReference>
<gene>
    <name evidence="2" type="ORF">HK099_003494</name>
</gene>
<keyword evidence="3" id="KW-1185">Reference proteome</keyword>